<proteinExistence type="predicted"/>
<dbReference type="PANTHER" id="PTHR46889">
    <property type="entry name" value="TRANSPOSASE INSF FOR INSERTION SEQUENCE IS3B-RELATED"/>
    <property type="match status" value="1"/>
</dbReference>
<protein>
    <submittedName>
        <fullName evidence="3">Transposase InsO family protein</fullName>
    </submittedName>
</protein>
<gene>
    <name evidence="3" type="ORF">EDD57_15611</name>
</gene>
<dbReference type="InterPro" id="IPR048020">
    <property type="entry name" value="Transpos_IS3"/>
</dbReference>
<evidence type="ECO:0000313" key="4">
    <source>
        <dbReference type="Proteomes" id="UP000294746"/>
    </source>
</evidence>
<comment type="function">
    <text evidence="1">Involved in the transposition of the insertion sequence.</text>
</comment>
<evidence type="ECO:0000259" key="2">
    <source>
        <dbReference type="PROSITE" id="PS50994"/>
    </source>
</evidence>
<dbReference type="GO" id="GO:0015074">
    <property type="term" value="P:DNA integration"/>
    <property type="evidence" value="ECO:0007669"/>
    <property type="project" value="InterPro"/>
</dbReference>
<sequence>MGKRCERNLSRSSVCYCLGSKAVPSPHSATRNGERYFKKGYDHIRQEIGPTQLAYFVKTQDRSYPLRTVCEVLGLQRSSYYFCTSPREAGRLQHENKQLEQEVKRVYHAQKGIYGAPKIYAELKRTNALPFAYSLKRIQRIMRRLGLRSVVLKKYRPFRSDRKIYQGGQDLLKRDFHSSRRNEKWVSDITYVHTSRNGWCYLASIMDLATNKIVGWHFSKTMDKECVLQALDHAIATQKPAKGCILHSDRGSQYTSNKYRHTVNTNGFKQSFSAKGCPYDNAPIESFHAIFKKEFVYLTTLHSYEDAIEFLNLLRAVIIEIVFTVGLVTKPLNKWRISSIHT</sequence>
<reference evidence="3 4" key="1">
    <citation type="submission" date="2019-03" db="EMBL/GenBank/DDBJ databases">
        <title>Genomic Encyclopedia of Type Strains, Phase IV (KMG-IV): sequencing the most valuable type-strain genomes for metagenomic binning, comparative biology and taxonomic classification.</title>
        <authorList>
            <person name="Goeker M."/>
        </authorList>
    </citation>
    <scope>NUCLEOTIDE SEQUENCE [LARGE SCALE GENOMIC DNA]</scope>
    <source>
        <strain evidence="3 4">DSM 46831</strain>
    </source>
</reference>
<feature type="domain" description="Integrase catalytic" evidence="2">
    <location>
        <begin position="177"/>
        <end position="342"/>
    </location>
</feature>
<accession>A0A4R2RHN6</accession>
<keyword evidence="4" id="KW-1185">Reference proteome</keyword>
<dbReference type="OrthoDB" id="2474229at2"/>
<dbReference type="InterPro" id="IPR012337">
    <property type="entry name" value="RNaseH-like_sf"/>
</dbReference>
<dbReference type="Gene3D" id="3.30.420.10">
    <property type="entry name" value="Ribonuclease H-like superfamily/Ribonuclease H"/>
    <property type="match status" value="1"/>
</dbReference>
<evidence type="ECO:0000313" key="3">
    <source>
        <dbReference type="EMBL" id="TCP62148.1"/>
    </source>
</evidence>
<name>A0A4R2RHN6_9BACL</name>
<comment type="caution">
    <text evidence="3">The sequence shown here is derived from an EMBL/GenBank/DDBJ whole genome shotgun (WGS) entry which is preliminary data.</text>
</comment>
<dbReference type="Pfam" id="PF13276">
    <property type="entry name" value="HTH_21"/>
    <property type="match status" value="1"/>
</dbReference>
<dbReference type="NCBIfam" id="NF033516">
    <property type="entry name" value="transpos_IS3"/>
    <property type="match status" value="1"/>
</dbReference>
<dbReference type="InterPro" id="IPR025948">
    <property type="entry name" value="HTH-like_dom"/>
</dbReference>
<dbReference type="AlphaFoldDB" id="A0A4R2RHN6"/>
<dbReference type="SUPFAM" id="SSF53098">
    <property type="entry name" value="Ribonuclease H-like"/>
    <property type="match status" value="1"/>
</dbReference>
<dbReference type="PROSITE" id="PS50994">
    <property type="entry name" value="INTEGRASE"/>
    <property type="match status" value="1"/>
</dbReference>
<dbReference type="Pfam" id="PF00665">
    <property type="entry name" value="rve"/>
    <property type="match status" value="1"/>
</dbReference>
<dbReference type="GO" id="GO:0003676">
    <property type="term" value="F:nucleic acid binding"/>
    <property type="evidence" value="ECO:0007669"/>
    <property type="project" value="InterPro"/>
</dbReference>
<dbReference type="InterPro" id="IPR001584">
    <property type="entry name" value="Integrase_cat-core"/>
</dbReference>
<organism evidence="3 4">
    <name type="scientific">Baia soyae</name>
    <dbReference type="NCBI Taxonomy" id="1544746"/>
    <lineage>
        <taxon>Bacteria</taxon>
        <taxon>Bacillati</taxon>
        <taxon>Bacillota</taxon>
        <taxon>Bacilli</taxon>
        <taxon>Bacillales</taxon>
        <taxon>Thermoactinomycetaceae</taxon>
        <taxon>Baia</taxon>
    </lineage>
</organism>
<dbReference type="PANTHER" id="PTHR46889:SF4">
    <property type="entry name" value="TRANSPOSASE INSO FOR INSERTION SEQUENCE ELEMENT IS911B-RELATED"/>
    <property type="match status" value="1"/>
</dbReference>
<evidence type="ECO:0000256" key="1">
    <source>
        <dbReference type="ARBA" id="ARBA00002286"/>
    </source>
</evidence>
<dbReference type="EMBL" id="SLXV01000056">
    <property type="protein sequence ID" value="TCP62148.1"/>
    <property type="molecule type" value="Genomic_DNA"/>
</dbReference>
<dbReference type="InterPro" id="IPR050900">
    <property type="entry name" value="Transposase_IS3/IS150/IS904"/>
</dbReference>
<dbReference type="Proteomes" id="UP000294746">
    <property type="component" value="Unassembled WGS sequence"/>
</dbReference>
<dbReference type="InterPro" id="IPR036397">
    <property type="entry name" value="RNaseH_sf"/>
</dbReference>